<dbReference type="GO" id="GO:0003723">
    <property type="term" value="F:RNA binding"/>
    <property type="evidence" value="ECO:0007669"/>
    <property type="project" value="UniProtKB-UniRule"/>
</dbReference>
<organism evidence="5 6">
    <name type="scientific">Hydrogenophaga borbori</name>
    <dbReference type="NCBI Taxonomy" id="2294117"/>
    <lineage>
        <taxon>Bacteria</taxon>
        <taxon>Pseudomonadati</taxon>
        <taxon>Pseudomonadota</taxon>
        <taxon>Betaproteobacteria</taxon>
        <taxon>Burkholderiales</taxon>
        <taxon>Comamonadaceae</taxon>
        <taxon>Hydrogenophaga</taxon>
    </lineage>
</organism>
<keyword evidence="3" id="KW-0694">RNA-binding</keyword>
<sequence>MNSLQLFLPCAAGVEDFLAAEVQRITGIAALRRSRGGVSLEASWRDALRLNLHSRLAQRVLARLWHGPYRAEQDLYAAAAEVAWEIWFTPRQTIKVELTAQHSPLKSLNFAALKIKDAVCDRFRDKRGERPSVDTQRPDVRLFGHLTAETLTLYIDTTGEPLFKRGWREDKGDAPLKETLAAAMIAATGWDAQAREAATLAEVPPLADPCCGSGTVPIEAAQIALNIAPGGQRRFAFEKLLPFQPHVWQGLRDEARAAERPWPAGQAPIVFGSDVAFRMVDFARRNAERARVAQAIELRGGDALQRLPPSPRAGVLLLNPPYGERIAAAGVAGRNAAERAAGAARAGREQARDEDGHTADAFFERLAAHWKSHYAGWSAWLLTPDLKLPGRMRLKESRRVPLWNGPIECRLFRFDLTARGPRPAETGA</sequence>
<evidence type="ECO:0000256" key="2">
    <source>
        <dbReference type="ARBA" id="ARBA00022679"/>
    </source>
</evidence>
<dbReference type="SUPFAM" id="SSF53335">
    <property type="entry name" value="S-adenosyl-L-methionine-dependent methyltransferases"/>
    <property type="match status" value="1"/>
</dbReference>
<accession>A0A372EIR8</accession>
<dbReference type="InterPro" id="IPR000241">
    <property type="entry name" value="RlmKL-like_Mtase"/>
</dbReference>
<dbReference type="AlphaFoldDB" id="A0A372EIR8"/>
<dbReference type="Gene3D" id="3.30.2130.30">
    <property type="match status" value="1"/>
</dbReference>
<evidence type="ECO:0000256" key="1">
    <source>
        <dbReference type="ARBA" id="ARBA00022603"/>
    </source>
</evidence>
<dbReference type="GO" id="GO:0070043">
    <property type="term" value="F:rRNA (guanine-N7-)-methyltransferase activity"/>
    <property type="evidence" value="ECO:0007669"/>
    <property type="project" value="TreeGrafter"/>
</dbReference>
<protein>
    <submittedName>
        <fullName evidence="5">Class I SAM-dependent RNA methyltransferase</fullName>
    </submittedName>
</protein>
<dbReference type="Gene3D" id="3.40.50.150">
    <property type="entry name" value="Vaccinia Virus protein VP39"/>
    <property type="match status" value="1"/>
</dbReference>
<keyword evidence="2 5" id="KW-0808">Transferase</keyword>
<evidence type="ECO:0000313" key="6">
    <source>
        <dbReference type="Proteomes" id="UP000261931"/>
    </source>
</evidence>
<dbReference type="RefSeq" id="WP_116958861.1">
    <property type="nucleotide sequence ID" value="NZ_QVLS01000006.1"/>
</dbReference>
<dbReference type="InterPro" id="IPR029063">
    <property type="entry name" value="SAM-dependent_MTases_sf"/>
</dbReference>
<dbReference type="Pfam" id="PF02926">
    <property type="entry name" value="THUMP"/>
    <property type="match status" value="1"/>
</dbReference>
<dbReference type="Proteomes" id="UP000261931">
    <property type="component" value="Unassembled WGS sequence"/>
</dbReference>
<dbReference type="PANTHER" id="PTHR47313">
    <property type="entry name" value="RIBOSOMAL RNA LARGE SUBUNIT METHYLTRANSFERASE K/L"/>
    <property type="match status" value="1"/>
</dbReference>
<keyword evidence="6" id="KW-1185">Reference proteome</keyword>
<feature type="domain" description="THUMP" evidence="4">
    <location>
        <begin position="46"/>
        <end position="157"/>
    </location>
</feature>
<dbReference type="PROSITE" id="PS51165">
    <property type="entry name" value="THUMP"/>
    <property type="match status" value="1"/>
</dbReference>
<dbReference type="InterPro" id="IPR004114">
    <property type="entry name" value="THUMP_dom"/>
</dbReference>
<dbReference type="Pfam" id="PF01170">
    <property type="entry name" value="UPF0020"/>
    <property type="match status" value="1"/>
</dbReference>
<dbReference type="Pfam" id="PF22020">
    <property type="entry name" value="RlmL_1st"/>
    <property type="match status" value="1"/>
</dbReference>
<comment type="caution">
    <text evidence="5">The sequence shown here is derived from an EMBL/GenBank/DDBJ whole genome shotgun (WGS) entry which is preliminary data.</text>
</comment>
<proteinExistence type="predicted"/>
<dbReference type="InterPro" id="IPR054170">
    <property type="entry name" value="RlmL_1st"/>
</dbReference>
<dbReference type="PANTHER" id="PTHR47313:SF1">
    <property type="entry name" value="RIBOSOMAL RNA LARGE SUBUNIT METHYLTRANSFERASE K_L"/>
    <property type="match status" value="1"/>
</dbReference>
<evidence type="ECO:0000259" key="4">
    <source>
        <dbReference type="PROSITE" id="PS51165"/>
    </source>
</evidence>
<dbReference type="EMBL" id="QVLS01000006">
    <property type="protein sequence ID" value="RFP78559.1"/>
    <property type="molecule type" value="Genomic_DNA"/>
</dbReference>
<reference evidence="5 6" key="1">
    <citation type="submission" date="2018-08" db="EMBL/GenBank/DDBJ databases">
        <title>Hydrogenophaga sp. LA-38 isolated from sludge.</title>
        <authorList>
            <person name="Im W.-T."/>
        </authorList>
    </citation>
    <scope>NUCLEOTIDE SEQUENCE [LARGE SCALE GENOMIC DNA]</scope>
    <source>
        <strain evidence="5 6">LA-38</strain>
    </source>
</reference>
<dbReference type="CDD" id="cd11715">
    <property type="entry name" value="THUMP_AdoMetMT"/>
    <property type="match status" value="1"/>
</dbReference>
<dbReference type="SMART" id="SM00981">
    <property type="entry name" value="THUMP"/>
    <property type="match status" value="1"/>
</dbReference>
<evidence type="ECO:0000256" key="3">
    <source>
        <dbReference type="PROSITE-ProRule" id="PRU00529"/>
    </source>
</evidence>
<gene>
    <name evidence="5" type="ORF">DY262_10665</name>
</gene>
<dbReference type="GO" id="GO:0008990">
    <property type="term" value="F:rRNA (guanine-N2-)-methyltransferase activity"/>
    <property type="evidence" value="ECO:0007669"/>
    <property type="project" value="TreeGrafter"/>
</dbReference>
<evidence type="ECO:0000313" key="5">
    <source>
        <dbReference type="EMBL" id="RFP78559.1"/>
    </source>
</evidence>
<keyword evidence="1 5" id="KW-0489">Methyltransferase</keyword>
<name>A0A372EIR8_9BURK</name>